<reference evidence="2" key="2">
    <citation type="submission" date="2023-07" db="EMBL/GenBank/DDBJ databases">
        <authorList>
            <person name="Sun H."/>
        </authorList>
    </citation>
    <scope>NUCLEOTIDE SEQUENCE</scope>
    <source>
        <strain evidence="2">05753</strain>
    </source>
</reference>
<evidence type="ECO:0000259" key="1">
    <source>
        <dbReference type="Pfam" id="PF13372"/>
    </source>
</evidence>
<dbReference type="Proteomes" id="UP001169006">
    <property type="component" value="Unassembled WGS sequence"/>
</dbReference>
<dbReference type="Gene3D" id="2.40.160.100">
    <property type="match status" value="1"/>
</dbReference>
<reference evidence="2" key="1">
    <citation type="journal article" date="2015" name="Int. J. Syst. Evol. Microbiol.">
        <title>Rhizobium oryzicola sp. nov., potential plant-growth-promoting endophytic bacteria isolated from rice roots.</title>
        <authorList>
            <person name="Zhang X.X."/>
            <person name="Gao J.S."/>
            <person name="Cao Y.H."/>
            <person name="Sheirdil R.A."/>
            <person name="Wang X.C."/>
            <person name="Zhang L."/>
        </authorList>
    </citation>
    <scope>NUCLEOTIDE SEQUENCE</scope>
    <source>
        <strain evidence="2">05753</strain>
    </source>
</reference>
<protein>
    <submittedName>
        <fullName evidence="2">Alginate export family protein</fullName>
    </submittedName>
</protein>
<dbReference type="RefSeq" id="WP_302078596.1">
    <property type="nucleotide sequence ID" value="NZ_JAUKWQ010000008.1"/>
</dbReference>
<sequence length="474" mass="52955">MTIAQKQFVLAGISLLILSLGIGIHSADAADSKAQASKRTAIQSNRWQEDWSPLSDPALRTEPLDSLKYIPLFPDDLQSYISLGVTARERFETNDAPAFGTGSNIRDSYLIQRLQFHIDAHLNENWEIFTQFEDARAFDKQQVGPADANEMDLRLAFLSYSQDFDAGTFKARIGRQDFAFDLQRFVSSRDGPNVRQSFDAVWADWETSDWRVLGFISQPVQYRDNRPFDDFSDDGFRFSTARVERLVLGGNELSAYYALYQREQAHYLDASGDEQRHILDVRFAGNAQGFDWDIEAMGQAGRVGSKDIAAWAFGARGGYTFETATWSPRLGLQFDIASGDRKSGDGTIATFNPLFPNGYYFSLGGYTGYANLIHLKPSVTVIPVENLTLTGAIGLLWRETTQDAVYTQPNIPVAKTAGQGDAWTGAYAQFRADYKFNANLTGAVEAVHYQVGQTLRHAGARDSNYLGVELKYSW</sequence>
<accession>A0ABT8T239</accession>
<dbReference type="EMBL" id="JAUKWQ010000008">
    <property type="protein sequence ID" value="MDO1584358.1"/>
    <property type="molecule type" value="Genomic_DNA"/>
</dbReference>
<organism evidence="2 3">
    <name type="scientific">Rhizobium oryzicola</name>
    <dbReference type="NCBI Taxonomy" id="1232668"/>
    <lineage>
        <taxon>Bacteria</taxon>
        <taxon>Pseudomonadati</taxon>
        <taxon>Pseudomonadota</taxon>
        <taxon>Alphaproteobacteria</taxon>
        <taxon>Hyphomicrobiales</taxon>
        <taxon>Rhizobiaceae</taxon>
        <taxon>Rhizobium/Agrobacterium group</taxon>
        <taxon>Rhizobium</taxon>
    </lineage>
</organism>
<keyword evidence="3" id="KW-1185">Reference proteome</keyword>
<comment type="caution">
    <text evidence="2">The sequence shown here is derived from an EMBL/GenBank/DDBJ whole genome shotgun (WGS) entry which is preliminary data.</text>
</comment>
<evidence type="ECO:0000313" key="3">
    <source>
        <dbReference type="Proteomes" id="UP001169006"/>
    </source>
</evidence>
<feature type="domain" description="Alginate export" evidence="1">
    <location>
        <begin position="80"/>
        <end position="468"/>
    </location>
</feature>
<name>A0ABT8T239_9HYPH</name>
<dbReference type="InterPro" id="IPR025388">
    <property type="entry name" value="Alginate_export_dom"/>
</dbReference>
<dbReference type="Pfam" id="PF13372">
    <property type="entry name" value="Alginate_exp"/>
    <property type="match status" value="1"/>
</dbReference>
<dbReference type="SUPFAM" id="SSF53613">
    <property type="entry name" value="Ribokinase-like"/>
    <property type="match status" value="1"/>
</dbReference>
<gene>
    <name evidence="2" type="ORF">Q2T52_19905</name>
</gene>
<proteinExistence type="predicted"/>
<dbReference type="InterPro" id="IPR029056">
    <property type="entry name" value="Ribokinase-like"/>
</dbReference>
<dbReference type="InterPro" id="IPR053728">
    <property type="entry name" value="Alginate_Permeability_Chnl"/>
</dbReference>
<evidence type="ECO:0000313" key="2">
    <source>
        <dbReference type="EMBL" id="MDO1584358.1"/>
    </source>
</evidence>